<feature type="region of interest" description="Disordered" evidence="1">
    <location>
        <begin position="86"/>
        <end position="113"/>
    </location>
</feature>
<comment type="caution">
    <text evidence="3">The sequence shown here is derived from an EMBL/GenBank/DDBJ whole genome shotgun (WGS) entry which is preliminary data.</text>
</comment>
<dbReference type="VEuPathDB" id="FungiDB:MUCCIDRAFT_85942"/>
<feature type="region of interest" description="Disordered" evidence="1">
    <location>
        <begin position="149"/>
        <end position="183"/>
    </location>
</feature>
<feature type="compositionally biased region" description="Polar residues" evidence="1">
    <location>
        <begin position="151"/>
        <end position="180"/>
    </location>
</feature>
<evidence type="ECO:0000313" key="3">
    <source>
        <dbReference type="EMBL" id="OAD00538.1"/>
    </source>
</evidence>
<feature type="domain" description="C2H2-type" evidence="2">
    <location>
        <begin position="66"/>
        <end position="87"/>
    </location>
</feature>
<evidence type="ECO:0000256" key="1">
    <source>
        <dbReference type="SAM" id="MobiDB-lite"/>
    </source>
</evidence>
<dbReference type="OrthoDB" id="2286506at2759"/>
<dbReference type="AlphaFoldDB" id="A0A168IZ06"/>
<evidence type="ECO:0000313" key="4">
    <source>
        <dbReference type="Proteomes" id="UP000077051"/>
    </source>
</evidence>
<dbReference type="Proteomes" id="UP000077051">
    <property type="component" value="Unassembled WGS sequence"/>
</dbReference>
<name>A0A168IZ06_MUCCL</name>
<gene>
    <name evidence="3" type="ORF">MUCCIDRAFT_85942</name>
</gene>
<feature type="compositionally biased region" description="Low complexity" evidence="1">
    <location>
        <begin position="101"/>
        <end position="113"/>
    </location>
</feature>
<reference evidence="3 4" key="1">
    <citation type="submission" date="2015-06" db="EMBL/GenBank/DDBJ databases">
        <title>Expansion of signal transduction pathways in fungi by whole-genome duplication.</title>
        <authorList>
            <consortium name="DOE Joint Genome Institute"/>
            <person name="Corrochano L.M."/>
            <person name="Kuo A."/>
            <person name="Marcet-Houben M."/>
            <person name="Polaino S."/>
            <person name="Salamov A."/>
            <person name="Villalobos J.M."/>
            <person name="Alvarez M.I."/>
            <person name="Avalos J."/>
            <person name="Benito E.P."/>
            <person name="Benoit I."/>
            <person name="Burger G."/>
            <person name="Camino L.P."/>
            <person name="Canovas D."/>
            <person name="Cerda-Olmedo E."/>
            <person name="Cheng J.-F."/>
            <person name="Dominguez A."/>
            <person name="Elias M."/>
            <person name="Eslava A.P."/>
            <person name="Glaser F."/>
            <person name="Grimwood J."/>
            <person name="Gutierrez G."/>
            <person name="Heitman J."/>
            <person name="Henrissat B."/>
            <person name="Iturriaga E.A."/>
            <person name="Lang B.F."/>
            <person name="Lavin J.L."/>
            <person name="Lee S."/>
            <person name="Li W."/>
            <person name="Lindquist E."/>
            <person name="Lopez-Garcia S."/>
            <person name="Luque E.M."/>
            <person name="Marcos A.T."/>
            <person name="Martin J."/>
            <person name="Mccluskey K."/>
            <person name="Medina H.R."/>
            <person name="Miralles-Duran A."/>
            <person name="Miyazaki A."/>
            <person name="Munoz-Torres E."/>
            <person name="Oguiza J.A."/>
            <person name="Ohm R."/>
            <person name="Olmedo M."/>
            <person name="Orejas M."/>
            <person name="Ortiz-Castellanos L."/>
            <person name="Pisabarro A.G."/>
            <person name="Rodriguez-Romero J."/>
            <person name="Ruiz-Herrera J."/>
            <person name="Ruiz-Vazquez R."/>
            <person name="Sanz C."/>
            <person name="Schackwitz W."/>
            <person name="Schmutz J."/>
            <person name="Shahriari M."/>
            <person name="Shelest E."/>
            <person name="Silva-Franco F."/>
            <person name="Soanes D."/>
            <person name="Syed K."/>
            <person name="Tagua V.G."/>
            <person name="Talbot N.J."/>
            <person name="Thon M."/>
            <person name="De Vries R.P."/>
            <person name="Wiebenga A."/>
            <person name="Yadav J.S."/>
            <person name="Braun E.L."/>
            <person name="Baker S."/>
            <person name="Garre V."/>
            <person name="Horwitz B."/>
            <person name="Torres-Martinez S."/>
            <person name="Idnurm A."/>
            <person name="Herrera-Estrella A."/>
            <person name="Gabaldon T."/>
            <person name="Grigoriev I.V."/>
        </authorList>
    </citation>
    <scope>NUCLEOTIDE SEQUENCE [LARGE SCALE GENOMIC DNA]</scope>
    <source>
        <strain evidence="3 4">CBS 277.49</strain>
    </source>
</reference>
<organism evidence="3 4">
    <name type="scientific">Mucor lusitanicus CBS 277.49</name>
    <dbReference type="NCBI Taxonomy" id="747725"/>
    <lineage>
        <taxon>Eukaryota</taxon>
        <taxon>Fungi</taxon>
        <taxon>Fungi incertae sedis</taxon>
        <taxon>Mucoromycota</taxon>
        <taxon>Mucoromycotina</taxon>
        <taxon>Mucoromycetes</taxon>
        <taxon>Mucorales</taxon>
        <taxon>Mucorineae</taxon>
        <taxon>Mucoraceae</taxon>
        <taxon>Mucor</taxon>
    </lineage>
</organism>
<dbReference type="Pfam" id="PF12874">
    <property type="entry name" value="zf-met"/>
    <property type="match status" value="2"/>
</dbReference>
<protein>
    <submittedName>
        <fullName evidence="3">C2H2-type zinc finger transcription factor</fullName>
    </submittedName>
</protein>
<keyword evidence="4" id="KW-1185">Reference proteome</keyword>
<dbReference type="SMART" id="SM00355">
    <property type="entry name" value="ZnF_C2H2"/>
    <property type="match status" value="3"/>
</dbReference>
<feature type="compositionally biased region" description="Basic and acidic residues" evidence="1">
    <location>
        <begin position="1"/>
        <end position="24"/>
    </location>
</feature>
<proteinExistence type="predicted"/>
<feature type="region of interest" description="Disordered" evidence="1">
    <location>
        <begin position="1"/>
        <end position="25"/>
    </location>
</feature>
<sequence>MKHSLKQDLSDKKKRGIMRDEKRTTQVTIPPAYKDEKLALETRIDGSTILNQCARPQNGPGRTFHCSVCNTALKSKSDYEDHIAQVHKKRSRRKDSRRHSTLSATSSSSSKTSIDYDLVTKNKTMNPAKIVDHSGLLYAQNRLIKARYKHQSSYGTRNSSNSKSEAATLSLADSSRATNVQHEDNNAVVADTNICQPATTLDDHRTHCDCTLDPDTSSCRCYCSSVGSTSTAPHHKRRKLSASSDTVLDIELEEQKIQRALSAENSQVEVEIKPIVSNAASCPHPVVNDPNNYCRVCHVSHSTQEAYQVHLQTKHHVVAFPSNKRKPQRPPAVVARPDKLPKCYYMPPIQITFGPTTTTTSSPAGGGGVTTREQIKDASVQPDLDNPNHYCQSCHITKPSRTSYLVHLCMIHQITSRKKKPQM</sequence>
<dbReference type="EMBL" id="AMYB01000007">
    <property type="protein sequence ID" value="OAD00538.1"/>
    <property type="molecule type" value="Genomic_DNA"/>
</dbReference>
<evidence type="ECO:0000259" key="2">
    <source>
        <dbReference type="PROSITE" id="PS00028"/>
    </source>
</evidence>
<feature type="compositionally biased region" description="Basic residues" evidence="1">
    <location>
        <begin position="86"/>
        <end position="100"/>
    </location>
</feature>
<accession>A0A168IZ06</accession>
<dbReference type="PROSITE" id="PS00028">
    <property type="entry name" value="ZINC_FINGER_C2H2_1"/>
    <property type="match status" value="1"/>
</dbReference>
<dbReference type="InterPro" id="IPR013087">
    <property type="entry name" value="Znf_C2H2_type"/>
</dbReference>